<dbReference type="SUPFAM" id="SSF52972">
    <property type="entry name" value="ITPase-like"/>
    <property type="match status" value="1"/>
</dbReference>
<dbReference type="Pfam" id="PF01725">
    <property type="entry name" value="Ham1p_like"/>
    <property type="match status" value="1"/>
</dbReference>
<dbReference type="GO" id="GO:0047429">
    <property type="term" value="F:nucleoside triphosphate diphosphatase activity"/>
    <property type="evidence" value="ECO:0007669"/>
    <property type="project" value="InterPro"/>
</dbReference>
<dbReference type="AlphaFoldDB" id="A0A075GII9"/>
<protein>
    <submittedName>
        <fullName evidence="3">Nucleoside triphosphate phosphohydrolase (RdgB)</fullName>
        <ecNumber evidence="3">3.6.1.19</ecNumber>
    </submittedName>
</protein>
<dbReference type="PANTHER" id="PTHR11067">
    <property type="entry name" value="INOSINE TRIPHOSPHATE PYROPHOSPHATASE/HAM1 PROTEIN"/>
    <property type="match status" value="1"/>
</dbReference>
<dbReference type="EMBL" id="KF900666">
    <property type="protein sequence ID" value="AIF02990.1"/>
    <property type="molecule type" value="Genomic_DNA"/>
</dbReference>
<dbReference type="GO" id="GO:0005737">
    <property type="term" value="C:cytoplasm"/>
    <property type="evidence" value="ECO:0007669"/>
    <property type="project" value="TreeGrafter"/>
</dbReference>
<reference evidence="3" key="1">
    <citation type="journal article" date="2014" name="Genome Biol. Evol.">
        <title>Pangenome evidence for extensive interdomain horizontal transfer affecting lineage core and shell genes in uncultured planktonic thaumarchaeota and euryarchaeota.</title>
        <authorList>
            <person name="Deschamps P."/>
            <person name="Zivanovic Y."/>
            <person name="Moreira D."/>
            <person name="Rodriguez-Valera F."/>
            <person name="Lopez-Garcia P."/>
        </authorList>
    </citation>
    <scope>NUCLEOTIDE SEQUENCE</scope>
</reference>
<dbReference type="GO" id="GO:0009143">
    <property type="term" value="P:nucleoside triphosphate catabolic process"/>
    <property type="evidence" value="ECO:0007669"/>
    <property type="project" value="InterPro"/>
</dbReference>
<proteinExistence type="inferred from homology"/>
<dbReference type="CDD" id="cd00515">
    <property type="entry name" value="HAM1"/>
    <property type="match status" value="1"/>
</dbReference>
<sequence length="235" mass="25316">MTTSAGRQTQSCATPATVVKRLLFLTGNLGKLAEAQHYFTPLGYRVEQFLLNGRPPEVFEPQADSLRVVASAKISQARNLLAESGEEGAIFVDDSGLFIDSLNGFPGVSSASVHSQIGCLGILDLMEGREKRGAEFRTCAILWDGEEFIGEGICRGRIIAEERGENGFGYDPIFVPDDLGGLSSEGQFSDSGTSDSGTTDMLTSEGRTFAELETAGKNAFSHRRKALEAVLNRLR</sequence>
<dbReference type="InterPro" id="IPR029001">
    <property type="entry name" value="ITPase-like_fam"/>
</dbReference>
<organism evidence="3">
    <name type="scientific">uncultured marine group II/III euryarchaeote KM3_15_H06</name>
    <dbReference type="NCBI Taxonomy" id="1457911"/>
    <lineage>
        <taxon>Archaea</taxon>
        <taxon>Methanobacteriati</taxon>
        <taxon>Methanobacteriota</taxon>
        <taxon>environmental samples</taxon>
    </lineage>
</organism>
<gene>
    <name evidence="3" type="primary">rdgB</name>
</gene>
<keyword evidence="2 3" id="KW-0378">Hydrolase</keyword>
<dbReference type="Gene3D" id="3.90.950.10">
    <property type="match status" value="1"/>
</dbReference>
<dbReference type="EC" id="3.6.1.19" evidence="3"/>
<dbReference type="PANTHER" id="PTHR11067:SF9">
    <property type="entry name" value="INOSINE TRIPHOSPHATE PYROPHOSPHATASE"/>
    <property type="match status" value="1"/>
</dbReference>
<evidence type="ECO:0000313" key="3">
    <source>
        <dbReference type="EMBL" id="AIF02990.1"/>
    </source>
</evidence>
<comment type="similarity">
    <text evidence="1">Belongs to the HAM1 NTPase family.</text>
</comment>
<accession>A0A075GII9</accession>
<evidence type="ECO:0000256" key="2">
    <source>
        <dbReference type="ARBA" id="ARBA00022801"/>
    </source>
</evidence>
<name>A0A075GII9_9EURY</name>
<dbReference type="InterPro" id="IPR002637">
    <property type="entry name" value="RdgB/HAM1"/>
</dbReference>
<evidence type="ECO:0000256" key="1">
    <source>
        <dbReference type="ARBA" id="ARBA00008023"/>
    </source>
</evidence>